<dbReference type="KEGG" id="cars:E1B03_13205"/>
<feature type="transmembrane region" description="Helical" evidence="6">
    <location>
        <begin position="252"/>
        <end position="270"/>
    </location>
</feature>
<dbReference type="InterPro" id="IPR050638">
    <property type="entry name" value="AA-Vitamin_Transporters"/>
</dbReference>
<dbReference type="AlphaFoldDB" id="A0A4P6WMP9"/>
<name>A0A4P6WMP9_9ENTR</name>
<dbReference type="Proteomes" id="UP000293850">
    <property type="component" value="Chromosome"/>
</dbReference>
<feature type="domain" description="EamA" evidence="7">
    <location>
        <begin position="141"/>
        <end position="269"/>
    </location>
</feature>
<feature type="transmembrane region" description="Helical" evidence="6">
    <location>
        <begin position="227"/>
        <end position="246"/>
    </location>
</feature>
<feature type="transmembrane region" description="Helical" evidence="6">
    <location>
        <begin position="138"/>
        <end position="157"/>
    </location>
</feature>
<dbReference type="GO" id="GO:0005886">
    <property type="term" value="C:plasma membrane"/>
    <property type="evidence" value="ECO:0007669"/>
    <property type="project" value="UniProtKB-SubCell"/>
</dbReference>
<proteinExistence type="predicted"/>
<evidence type="ECO:0000256" key="2">
    <source>
        <dbReference type="ARBA" id="ARBA00022475"/>
    </source>
</evidence>
<organism evidence="8 9">
    <name type="scientific">Citrobacter arsenatis</name>
    <dbReference type="NCBI Taxonomy" id="2546350"/>
    <lineage>
        <taxon>Bacteria</taxon>
        <taxon>Pseudomonadati</taxon>
        <taxon>Pseudomonadota</taxon>
        <taxon>Gammaproteobacteria</taxon>
        <taxon>Enterobacterales</taxon>
        <taxon>Enterobacteriaceae</taxon>
        <taxon>Citrobacter</taxon>
    </lineage>
</organism>
<evidence type="ECO:0000313" key="8">
    <source>
        <dbReference type="EMBL" id="QBM23333.1"/>
    </source>
</evidence>
<accession>A0A4P6WMP9</accession>
<evidence type="ECO:0000256" key="6">
    <source>
        <dbReference type="SAM" id="Phobius"/>
    </source>
</evidence>
<feature type="transmembrane region" description="Helical" evidence="6">
    <location>
        <begin position="88"/>
        <end position="105"/>
    </location>
</feature>
<comment type="subcellular location">
    <subcellularLocation>
        <location evidence="1">Cell membrane</location>
        <topology evidence="1">Multi-pass membrane protein</topology>
    </subcellularLocation>
</comment>
<dbReference type="InterPro" id="IPR000620">
    <property type="entry name" value="EamA_dom"/>
</dbReference>
<dbReference type="InterPro" id="IPR037185">
    <property type="entry name" value="EmrE-like"/>
</dbReference>
<sequence length="281" mass="29786">MLIKIVIAMIAFAGNSVLCRIALKDMHADAISFSSLRLISGAIALYLFITIASESKKIEFRWLNALLLCIYVFSFSVAYVSLNTGTGALLLFGTVQLVMTVWGLVQKEKLVILKITGILGALVGIAILLLPGAERPSLYASVMMIISGVAWAMYSIAGKKITHAVASTSGNFILTVPVALIIPLIFHTHLHIDINGIMLGVLSGALTSGGAYLLWYSLLPLLKATTASTIQLSVPCLATLGGIVLLGETLTARILLASVIILAGIGLVIFSDMRKGSKQSD</sequence>
<feature type="transmembrane region" description="Helical" evidence="6">
    <location>
        <begin position="196"/>
        <end position="215"/>
    </location>
</feature>
<evidence type="ECO:0000256" key="5">
    <source>
        <dbReference type="ARBA" id="ARBA00023136"/>
    </source>
</evidence>
<gene>
    <name evidence="8" type="ORF">E1B03_13205</name>
</gene>
<evidence type="ECO:0000256" key="1">
    <source>
        <dbReference type="ARBA" id="ARBA00004651"/>
    </source>
</evidence>
<keyword evidence="4 6" id="KW-1133">Transmembrane helix</keyword>
<dbReference type="SUPFAM" id="SSF103481">
    <property type="entry name" value="Multidrug resistance efflux transporter EmrE"/>
    <property type="match status" value="1"/>
</dbReference>
<keyword evidence="3 6" id="KW-0812">Transmembrane</keyword>
<protein>
    <submittedName>
        <fullName evidence="8">DMT family transporter</fullName>
    </submittedName>
</protein>
<evidence type="ECO:0000259" key="7">
    <source>
        <dbReference type="Pfam" id="PF00892"/>
    </source>
</evidence>
<dbReference type="PANTHER" id="PTHR32322:SF9">
    <property type="entry name" value="AMINO-ACID METABOLITE EFFLUX PUMP-RELATED"/>
    <property type="match status" value="1"/>
</dbReference>
<feature type="transmembrane region" description="Helical" evidence="6">
    <location>
        <begin position="35"/>
        <end position="53"/>
    </location>
</feature>
<evidence type="ECO:0000313" key="9">
    <source>
        <dbReference type="Proteomes" id="UP000293850"/>
    </source>
</evidence>
<dbReference type="Pfam" id="PF00892">
    <property type="entry name" value="EamA"/>
    <property type="match status" value="1"/>
</dbReference>
<dbReference type="RefSeq" id="WP_133086359.1">
    <property type="nucleotide sequence ID" value="NZ_CP037864.1"/>
</dbReference>
<reference evidence="8 9" key="1">
    <citation type="submission" date="2019-03" db="EMBL/GenBank/DDBJ databases">
        <title>Complete genome sequence of an arsenate-respiring bacteria, Citrobacter sp. LY-1.</title>
        <authorList>
            <person name="Wang H."/>
            <person name="Liu Y."/>
            <person name="Li Q."/>
            <person name="Huang J."/>
        </authorList>
    </citation>
    <scope>NUCLEOTIDE SEQUENCE [LARGE SCALE GENOMIC DNA]</scope>
    <source>
        <strain evidence="8 9">LY-1</strain>
    </source>
</reference>
<keyword evidence="9" id="KW-1185">Reference proteome</keyword>
<evidence type="ECO:0000256" key="3">
    <source>
        <dbReference type="ARBA" id="ARBA00022692"/>
    </source>
</evidence>
<keyword evidence="5 6" id="KW-0472">Membrane</keyword>
<evidence type="ECO:0000256" key="4">
    <source>
        <dbReference type="ARBA" id="ARBA00022989"/>
    </source>
</evidence>
<keyword evidence="2" id="KW-1003">Cell membrane</keyword>
<feature type="transmembrane region" description="Helical" evidence="6">
    <location>
        <begin position="112"/>
        <end position="132"/>
    </location>
</feature>
<feature type="transmembrane region" description="Helical" evidence="6">
    <location>
        <begin position="169"/>
        <end position="190"/>
    </location>
</feature>
<feature type="transmembrane region" description="Helical" evidence="6">
    <location>
        <begin position="65"/>
        <end position="82"/>
    </location>
</feature>
<dbReference type="PANTHER" id="PTHR32322">
    <property type="entry name" value="INNER MEMBRANE TRANSPORTER"/>
    <property type="match status" value="1"/>
</dbReference>
<dbReference type="EMBL" id="CP037864">
    <property type="protein sequence ID" value="QBM23333.1"/>
    <property type="molecule type" value="Genomic_DNA"/>
</dbReference>